<organism evidence="1 2">
    <name type="scientific">Aphis craccivora</name>
    <name type="common">Cowpea aphid</name>
    <dbReference type="NCBI Taxonomy" id="307492"/>
    <lineage>
        <taxon>Eukaryota</taxon>
        <taxon>Metazoa</taxon>
        <taxon>Ecdysozoa</taxon>
        <taxon>Arthropoda</taxon>
        <taxon>Hexapoda</taxon>
        <taxon>Insecta</taxon>
        <taxon>Pterygota</taxon>
        <taxon>Neoptera</taxon>
        <taxon>Paraneoptera</taxon>
        <taxon>Hemiptera</taxon>
        <taxon>Sternorrhyncha</taxon>
        <taxon>Aphidomorpha</taxon>
        <taxon>Aphidoidea</taxon>
        <taxon>Aphididae</taxon>
        <taxon>Aphidini</taxon>
        <taxon>Aphis</taxon>
        <taxon>Aphis</taxon>
    </lineage>
</organism>
<dbReference type="AlphaFoldDB" id="A0A6G0YCS4"/>
<evidence type="ECO:0000313" key="2">
    <source>
        <dbReference type="Proteomes" id="UP000478052"/>
    </source>
</evidence>
<keyword evidence="2" id="KW-1185">Reference proteome</keyword>
<comment type="caution">
    <text evidence="1">The sequence shown here is derived from an EMBL/GenBank/DDBJ whole genome shotgun (WGS) entry which is preliminary data.</text>
</comment>
<accession>A0A6G0YCS4</accession>
<gene>
    <name evidence="1" type="ORF">FWK35_00012973</name>
</gene>
<evidence type="ECO:0000313" key="1">
    <source>
        <dbReference type="EMBL" id="KAF0753154.1"/>
    </source>
</evidence>
<dbReference type="EMBL" id="VUJU01004819">
    <property type="protein sequence ID" value="KAF0753154.1"/>
    <property type="molecule type" value="Genomic_DNA"/>
</dbReference>
<name>A0A6G0YCS4_APHCR</name>
<dbReference type="Proteomes" id="UP000478052">
    <property type="component" value="Unassembled WGS sequence"/>
</dbReference>
<reference evidence="1 2" key="1">
    <citation type="submission" date="2019-08" db="EMBL/GenBank/DDBJ databases">
        <title>Whole genome of Aphis craccivora.</title>
        <authorList>
            <person name="Voronova N.V."/>
            <person name="Shulinski R.S."/>
            <person name="Bandarenka Y.V."/>
            <person name="Zhorov D.G."/>
            <person name="Warner D."/>
        </authorList>
    </citation>
    <scope>NUCLEOTIDE SEQUENCE [LARGE SCALE GENOMIC DNA]</scope>
    <source>
        <strain evidence="1">180601</strain>
        <tissue evidence="1">Whole Body</tissue>
    </source>
</reference>
<proteinExistence type="predicted"/>
<sequence>MAGQAIPASSTPPPSNDLIDATSFVIDFAARKSINKGLDSSDVFNVSVQIITPSRYLSITIARDFLKDEINTLSKTSYRGENNMLVIESHLHQRCRVLMSRQNLLRLQDMQWTIDESIARKSSVVQYAVMKQTDLIASYLCMNVSVEKSECIEE</sequence>
<protein>
    <submittedName>
        <fullName evidence="1">Uncharacterized protein</fullName>
    </submittedName>
</protein>